<evidence type="ECO:0000313" key="2">
    <source>
        <dbReference type="Proteomes" id="UP001176941"/>
    </source>
</evidence>
<organism evidence="1 2">
    <name type="scientific">Rangifer tarandus platyrhynchus</name>
    <name type="common">Svalbard reindeer</name>
    <dbReference type="NCBI Taxonomy" id="3082113"/>
    <lineage>
        <taxon>Eukaryota</taxon>
        <taxon>Metazoa</taxon>
        <taxon>Chordata</taxon>
        <taxon>Craniata</taxon>
        <taxon>Vertebrata</taxon>
        <taxon>Euteleostomi</taxon>
        <taxon>Mammalia</taxon>
        <taxon>Eutheria</taxon>
        <taxon>Laurasiatheria</taxon>
        <taxon>Artiodactyla</taxon>
        <taxon>Ruminantia</taxon>
        <taxon>Pecora</taxon>
        <taxon>Cervidae</taxon>
        <taxon>Odocoileinae</taxon>
        <taxon>Rangifer</taxon>
    </lineage>
</organism>
<protein>
    <submittedName>
        <fullName evidence="1">Uncharacterized protein</fullName>
    </submittedName>
</protein>
<evidence type="ECO:0000313" key="1">
    <source>
        <dbReference type="EMBL" id="CAI9171243.1"/>
    </source>
</evidence>
<keyword evidence="2" id="KW-1185">Reference proteome</keyword>
<dbReference type="EMBL" id="OX459966">
    <property type="protein sequence ID" value="CAI9171243.1"/>
    <property type="molecule type" value="Genomic_DNA"/>
</dbReference>
<name>A0ABN8ZF76_RANTA</name>
<accession>A0ABN8ZF76</accession>
<sequence length="216" mass="23388">MTGPDAVALPVFKAGHRHSERLRGSLGPCRRAWLKGSSLFTTRSPRPSPCGWACVIPGDTKGPGPLPPPCAALRTFLLGDRRSWLLPRPEPALPVPLNEPTQENNWVHIAGAQLAIERDENGASVFHGLREAHCDGLVPLLNGSLSWPLWTPLPWPVPPAPPRMHPGDRGVRTDPLGSRAPCEDRVDGPDCVLSTVLLRDQHGVSEPVGECGPRER</sequence>
<dbReference type="Proteomes" id="UP001176941">
    <property type="component" value="Chromosome 30"/>
</dbReference>
<proteinExistence type="predicted"/>
<gene>
    <name evidence="1" type="ORF">MRATA1EN1_LOCUS20205</name>
</gene>
<reference evidence="1" key="1">
    <citation type="submission" date="2023-04" db="EMBL/GenBank/DDBJ databases">
        <authorList>
            <consortium name="ELIXIR-Norway"/>
        </authorList>
    </citation>
    <scope>NUCLEOTIDE SEQUENCE [LARGE SCALE GENOMIC DNA]</scope>
</reference>